<dbReference type="GO" id="GO:0008757">
    <property type="term" value="F:S-adenosylmethionine-dependent methyltransferase activity"/>
    <property type="evidence" value="ECO:0007669"/>
    <property type="project" value="InterPro"/>
</dbReference>
<dbReference type="InterPro" id="IPR007848">
    <property type="entry name" value="Small_mtfrase_dom"/>
</dbReference>
<feature type="domain" description="Methyltransferase small" evidence="5">
    <location>
        <begin position="239"/>
        <end position="406"/>
    </location>
</feature>
<accession>F1TJZ7</accession>
<evidence type="ECO:0000256" key="3">
    <source>
        <dbReference type="ARBA" id="ARBA00022603"/>
    </source>
</evidence>
<dbReference type="PANTHER" id="PTHR47816:SF5">
    <property type="entry name" value="RIBOSOMAL RNA LARGE SUBUNIT METHYLTRANSFERASE G"/>
    <property type="match status" value="1"/>
</dbReference>
<evidence type="ECO:0000256" key="4">
    <source>
        <dbReference type="ARBA" id="ARBA00022679"/>
    </source>
</evidence>
<dbReference type="InterPro" id="IPR046977">
    <property type="entry name" value="RsmC/RlmG"/>
</dbReference>
<evidence type="ECO:0000313" key="8">
    <source>
        <dbReference type="Proteomes" id="UP000004245"/>
    </source>
</evidence>
<dbReference type="EMBL" id="ADNW02000019">
    <property type="protein sequence ID" value="EGD22451.1"/>
    <property type="molecule type" value="Genomic_DNA"/>
</dbReference>
<dbReference type="InterPro" id="IPR002052">
    <property type="entry name" value="DNA_methylase_N6_adenine_CS"/>
</dbReference>
<dbReference type="Gene3D" id="3.40.50.150">
    <property type="entry name" value="Vaccinia Virus protein VP39"/>
    <property type="match status" value="2"/>
</dbReference>
<feature type="domain" description="RlmG N-terminal" evidence="6">
    <location>
        <begin position="44"/>
        <end position="214"/>
    </location>
</feature>
<evidence type="ECO:0000313" key="7">
    <source>
        <dbReference type="EMBL" id="EGD22451.1"/>
    </source>
</evidence>
<comment type="caution">
    <text evidence="7">The sequence shown here is derived from an EMBL/GenBank/DDBJ whole genome shotgun (WGS) entry which is preliminary data.</text>
</comment>
<keyword evidence="1" id="KW-0963">Cytoplasm</keyword>
<keyword evidence="8" id="KW-1185">Reference proteome</keyword>
<dbReference type="HOGENOM" id="CLU_040288_2_0_11"/>
<dbReference type="GO" id="GO:0008170">
    <property type="term" value="F:N-methyltransferase activity"/>
    <property type="evidence" value="ECO:0007669"/>
    <property type="project" value="UniProtKB-ARBA"/>
</dbReference>
<protein>
    <submittedName>
        <fullName evidence="7">Methyltransferase small domain protein</fullName>
    </submittedName>
</protein>
<dbReference type="STRING" id="43767.A6I91_11325"/>
<dbReference type="GO" id="GO:0032259">
    <property type="term" value="P:methylation"/>
    <property type="evidence" value="ECO:0007669"/>
    <property type="project" value="UniProtKB-KW"/>
</dbReference>
<evidence type="ECO:0000259" key="6">
    <source>
        <dbReference type="Pfam" id="PF26049"/>
    </source>
</evidence>
<keyword evidence="4" id="KW-0808">Transferase</keyword>
<dbReference type="CDD" id="cd02440">
    <property type="entry name" value="AdoMet_MTases"/>
    <property type="match status" value="1"/>
</dbReference>
<keyword evidence="2" id="KW-0698">rRNA processing</keyword>
<dbReference type="Pfam" id="PF05175">
    <property type="entry name" value="MTS"/>
    <property type="match status" value="1"/>
</dbReference>
<evidence type="ECO:0000256" key="2">
    <source>
        <dbReference type="ARBA" id="ARBA00022552"/>
    </source>
</evidence>
<dbReference type="InterPro" id="IPR029063">
    <property type="entry name" value="SAM-dependent_MTases_sf"/>
</dbReference>
<dbReference type="SUPFAM" id="SSF53335">
    <property type="entry name" value="S-adenosyl-L-methionine-dependent methyltransferases"/>
    <property type="match status" value="1"/>
</dbReference>
<dbReference type="InterPro" id="IPR058679">
    <property type="entry name" value="RlmG_N"/>
</dbReference>
<evidence type="ECO:0000259" key="5">
    <source>
        <dbReference type="Pfam" id="PF05175"/>
    </source>
</evidence>
<dbReference type="PROSITE" id="PS00092">
    <property type="entry name" value="N6_MTASE"/>
    <property type="match status" value="1"/>
</dbReference>
<dbReference type="GO" id="GO:0003676">
    <property type="term" value="F:nucleic acid binding"/>
    <property type="evidence" value="ECO:0007669"/>
    <property type="project" value="InterPro"/>
</dbReference>
<evidence type="ECO:0000256" key="1">
    <source>
        <dbReference type="ARBA" id="ARBA00022490"/>
    </source>
</evidence>
<keyword evidence="3 7" id="KW-0489">Methyltransferase</keyword>
<gene>
    <name evidence="7" type="ORF">HMPREF0724_14050</name>
</gene>
<reference evidence="7" key="1">
    <citation type="submission" date="2011-01" db="EMBL/GenBank/DDBJ databases">
        <authorList>
            <person name="Muzny D."/>
            <person name="Qin X."/>
            <person name="Buhay C."/>
            <person name="Dugan-Rocha S."/>
            <person name="Ding Y."/>
            <person name="Chen G."/>
            <person name="Hawes A."/>
            <person name="Holder M."/>
            <person name="Jhangiani S."/>
            <person name="Johnson A."/>
            <person name="Khan Z."/>
            <person name="Li Z."/>
            <person name="Liu W."/>
            <person name="Liu X."/>
            <person name="Perez L."/>
            <person name="Shen H."/>
            <person name="Wang Q."/>
            <person name="Watt J."/>
            <person name="Xi L."/>
            <person name="Xin Y."/>
            <person name="Zhou J."/>
            <person name="Deng J."/>
            <person name="Jiang H."/>
            <person name="Liu Y."/>
            <person name="Qu J."/>
            <person name="Song X.-Z."/>
            <person name="Zhang L."/>
            <person name="Villasana D."/>
            <person name="Johnson A."/>
            <person name="Liu J."/>
            <person name="Liyanage D."/>
            <person name="Lorensuhewa L."/>
            <person name="Robinson T."/>
            <person name="Song A."/>
            <person name="Song B.-B."/>
            <person name="Dinh H."/>
            <person name="Thornton R."/>
            <person name="Coyle M."/>
            <person name="Francisco L."/>
            <person name="Jackson L."/>
            <person name="Javaid M."/>
            <person name="Korchina V."/>
            <person name="Kovar C."/>
            <person name="Mata R."/>
            <person name="Mathew T."/>
            <person name="Ngo R."/>
            <person name="Nguyen L."/>
            <person name="Nguyen N."/>
            <person name="Okwuonu G."/>
            <person name="Ongeri F."/>
            <person name="Pham C."/>
            <person name="Simmons D."/>
            <person name="Wilczek-Boney K."/>
            <person name="Hale W."/>
            <person name="Jakkamsetti A."/>
            <person name="Pham P."/>
            <person name="Ruth R."/>
            <person name="San Lucas F."/>
            <person name="Warren J."/>
            <person name="Zhang J."/>
            <person name="Zhao Z."/>
            <person name="Zhou C."/>
            <person name="Zhu D."/>
            <person name="Lee S."/>
            <person name="Bess C."/>
            <person name="Blankenburg K."/>
            <person name="Forbes L."/>
            <person name="Fu Q."/>
            <person name="Gubbala S."/>
            <person name="Hirani K."/>
            <person name="Jayaseelan J.C."/>
            <person name="Lara F."/>
            <person name="Munidasa M."/>
            <person name="Palculict T."/>
            <person name="Patil S."/>
            <person name="Pu L.-L."/>
            <person name="Saada N."/>
            <person name="Tang L."/>
            <person name="Weissenberger G."/>
            <person name="Zhu Y."/>
            <person name="Hemphill L."/>
            <person name="Shang Y."/>
            <person name="Youmans B."/>
            <person name="Ayvaz T."/>
            <person name="Ross M."/>
            <person name="Santibanez J."/>
            <person name="Aqrawi P."/>
            <person name="Gross S."/>
            <person name="Joshi V."/>
            <person name="Fowler G."/>
            <person name="Nazareth L."/>
            <person name="Reid J."/>
            <person name="Worley K."/>
            <person name="Petrosino J."/>
            <person name="Highlander S."/>
            <person name="Gibbs R."/>
        </authorList>
    </citation>
    <scope>NUCLEOTIDE SEQUENCE [LARGE SCALE GENOMIC DNA]</scope>
    <source>
        <strain evidence="7">ATCC 33707</strain>
    </source>
</reference>
<name>F1TJZ7_RHOHA</name>
<dbReference type="AlphaFoldDB" id="F1TJZ7"/>
<sequence>MSTPVCVGPIAADSGRERALRPTAPRTGRSRTLDVMLSVDDLFAGLTRFPDVEAPNLFAVDAADRLILDEAADALSAAPEASVVVVGDHYGALTLAAAVRFGANGIRVHQDPLTGERALANNAERFGLAGRYRSCALGEGLLTGARVVLLQLPRSLDELDEVADAVARYADPDVVVFAGGRNKHITPAMNDVLRRSFGGVRATLGRQKSRVLIADTPRTSAEPPRFPVVEHVDELGSDVAAHGAVFAGPKLDIGTRFLLEFLPRMREAGTAVDLGCGTGILAVSLAKAQPSAEVIASDQSAAAVASAAATARANGVAARVRVLRDDALSSLPESSVDLILCNPPFHVGAAVHTGSAGKMFDAAGRVLRPGGELWTVYNSHLGYKRALERAVGRTEEVGRNPKFTVTRSVRAV</sequence>
<dbReference type="PANTHER" id="PTHR47816">
    <property type="entry name" value="RIBOSOMAL RNA SMALL SUBUNIT METHYLTRANSFERASE C"/>
    <property type="match status" value="1"/>
</dbReference>
<dbReference type="GO" id="GO:0006364">
    <property type="term" value="P:rRNA processing"/>
    <property type="evidence" value="ECO:0007669"/>
    <property type="project" value="UniProtKB-KW"/>
</dbReference>
<organism evidence="7 8">
    <name type="scientific">Prescottella equi ATCC 33707</name>
    <dbReference type="NCBI Taxonomy" id="525370"/>
    <lineage>
        <taxon>Bacteria</taxon>
        <taxon>Bacillati</taxon>
        <taxon>Actinomycetota</taxon>
        <taxon>Actinomycetes</taxon>
        <taxon>Mycobacteriales</taxon>
        <taxon>Nocardiaceae</taxon>
        <taxon>Prescottella</taxon>
    </lineage>
</organism>
<dbReference type="Proteomes" id="UP000004245">
    <property type="component" value="Unassembled WGS sequence"/>
</dbReference>
<proteinExistence type="predicted"/>
<dbReference type="Pfam" id="PF26049">
    <property type="entry name" value="RLMG_N"/>
    <property type="match status" value="1"/>
</dbReference>